<evidence type="ECO:0000313" key="2">
    <source>
        <dbReference type="Proteomes" id="UP001597285"/>
    </source>
</evidence>
<organism evidence="1 2">
    <name type="scientific">Carnobacterium antarcticum</name>
    <dbReference type="NCBI Taxonomy" id="2126436"/>
    <lineage>
        <taxon>Bacteria</taxon>
        <taxon>Bacillati</taxon>
        <taxon>Bacillota</taxon>
        <taxon>Bacilli</taxon>
        <taxon>Lactobacillales</taxon>
        <taxon>Carnobacteriaceae</taxon>
        <taxon>Carnobacterium</taxon>
    </lineage>
</organism>
<evidence type="ECO:0000313" key="1">
    <source>
        <dbReference type="EMBL" id="MFD1798812.1"/>
    </source>
</evidence>
<gene>
    <name evidence="1" type="ORF">ACFSBK_02915</name>
</gene>
<keyword evidence="2" id="KW-1185">Reference proteome</keyword>
<comment type="caution">
    <text evidence="1">The sequence shown here is derived from an EMBL/GenBank/DDBJ whole genome shotgun (WGS) entry which is preliminary data.</text>
</comment>
<evidence type="ECO:0008006" key="3">
    <source>
        <dbReference type="Google" id="ProtNLM"/>
    </source>
</evidence>
<reference evidence="2" key="1">
    <citation type="journal article" date="2019" name="Int. J. Syst. Evol. Microbiol.">
        <title>The Global Catalogue of Microorganisms (GCM) 10K type strain sequencing project: providing services to taxonomists for standard genome sequencing and annotation.</title>
        <authorList>
            <consortium name="The Broad Institute Genomics Platform"/>
            <consortium name="The Broad Institute Genome Sequencing Center for Infectious Disease"/>
            <person name="Wu L."/>
            <person name="Ma J."/>
        </authorList>
    </citation>
    <scope>NUCLEOTIDE SEQUENCE [LARGE SCALE GENOMIC DNA]</scope>
    <source>
        <strain evidence="2">KCTC 42143</strain>
    </source>
</reference>
<proteinExistence type="predicted"/>
<sequence length="111" mass="12634">MIIYNIHTESDLSGVAFQYSQDVEVIESDYFQQIEAARPIILEADFLFLKGVADARGYIEIGIGLALNKKIIILEDPFIKHTSIDPELMIEGTTIHKMTIQEFSDWTDQVN</sequence>
<name>A0ABW4NKC9_9LACT</name>
<accession>A0ABW4NKC9</accession>
<dbReference type="EMBL" id="JBHUFF010000008">
    <property type="protein sequence ID" value="MFD1798812.1"/>
    <property type="molecule type" value="Genomic_DNA"/>
</dbReference>
<dbReference type="Proteomes" id="UP001597285">
    <property type="component" value="Unassembled WGS sequence"/>
</dbReference>
<dbReference type="RefSeq" id="WP_058919214.1">
    <property type="nucleotide sequence ID" value="NZ_JBHSQC010000015.1"/>
</dbReference>
<protein>
    <recommendedName>
        <fullName evidence="3">Nucleoside 2-deoxyribosyltransferase</fullName>
    </recommendedName>
</protein>